<reference evidence="3" key="2">
    <citation type="submission" date="2022-06" db="UniProtKB">
        <authorList>
            <consortium name="EnsemblMetazoa"/>
        </authorList>
    </citation>
    <scope>IDENTIFICATION</scope>
    <source>
        <strain evidence="3">DF5081</strain>
    </source>
</reference>
<dbReference type="Pfam" id="PF00307">
    <property type="entry name" value="CH"/>
    <property type="match status" value="1"/>
</dbReference>
<name>A0A8R1DIQ7_CAEJA</name>
<organism evidence="3 4">
    <name type="scientific">Caenorhabditis japonica</name>
    <dbReference type="NCBI Taxonomy" id="281687"/>
    <lineage>
        <taxon>Eukaryota</taxon>
        <taxon>Metazoa</taxon>
        <taxon>Ecdysozoa</taxon>
        <taxon>Nematoda</taxon>
        <taxon>Chromadorea</taxon>
        <taxon>Rhabditida</taxon>
        <taxon>Rhabditina</taxon>
        <taxon>Rhabditomorpha</taxon>
        <taxon>Rhabditoidea</taxon>
        <taxon>Rhabditidae</taxon>
        <taxon>Peloderinae</taxon>
        <taxon>Caenorhabditis</taxon>
    </lineage>
</organism>
<keyword evidence="4" id="KW-1185">Reference proteome</keyword>
<dbReference type="InterPro" id="IPR036872">
    <property type="entry name" value="CH_dom_sf"/>
</dbReference>
<sequence length="352" mass="39327">MKLMFLIETAHSQKIISNLTRIFTKSSCFKCLDDMASDLTKEMLSGSSASLKKAFAKIGFTPSYKQSFVENYDYEAKGFEDFSDGLILAKLIETIGEMEHGQLLLKLRDPAGDRIRKINNVKTVFAAMNEMGISTENATPACVVGGKKEAILSILWALIGVRVAKEKKIRIPRTVDKTPKLYDVVCQVLSNRQSIGSSERSLSPCSTIQNGTFTISQFSDRQSIDITLNDATFTVSRESVDSVGGFKMPKTPTRVTFSRTTISNTIDQVIEEEEEDEDGESTIVPSTARKRNVVSVEHKVFETFEESSELEEKEEEKEEEQRDENQDPDIQGISHQAVVGILLLIRKWATVV</sequence>
<accession>A0A8R1DIQ7</accession>
<evidence type="ECO:0000259" key="2">
    <source>
        <dbReference type="Pfam" id="PF00307"/>
    </source>
</evidence>
<evidence type="ECO:0000313" key="4">
    <source>
        <dbReference type="Proteomes" id="UP000005237"/>
    </source>
</evidence>
<reference evidence="4" key="1">
    <citation type="submission" date="2010-08" db="EMBL/GenBank/DDBJ databases">
        <authorList>
            <consortium name="Caenorhabditis japonica Sequencing Consortium"/>
            <person name="Wilson R.K."/>
        </authorList>
    </citation>
    <scope>NUCLEOTIDE SEQUENCE [LARGE SCALE GENOMIC DNA]</scope>
    <source>
        <strain evidence="4">DF5081</strain>
    </source>
</reference>
<dbReference type="Proteomes" id="UP000005237">
    <property type="component" value="Unassembled WGS sequence"/>
</dbReference>
<dbReference type="AlphaFoldDB" id="A0A8R1DIQ7"/>
<evidence type="ECO:0000313" key="3">
    <source>
        <dbReference type="EnsemblMetazoa" id="CJA03913.1"/>
    </source>
</evidence>
<dbReference type="SUPFAM" id="SSF47576">
    <property type="entry name" value="Calponin-homology domain, CH-domain"/>
    <property type="match status" value="1"/>
</dbReference>
<evidence type="ECO:0000256" key="1">
    <source>
        <dbReference type="SAM" id="MobiDB-lite"/>
    </source>
</evidence>
<proteinExistence type="predicted"/>
<dbReference type="Gene3D" id="1.10.418.10">
    <property type="entry name" value="Calponin-like domain"/>
    <property type="match status" value="1"/>
</dbReference>
<protein>
    <submittedName>
        <fullName evidence="3">Calponin-homology (CH) domain-containing protein</fullName>
    </submittedName>
</protein>
<feature type="domain" description="Calponin-homology (CH)" evidence="2">
    <location>
        <begin position="80"/>
        <end position="161"/>
    </location>
</feature>
<dbReference type="InterPro" id="IPR001715">
    <property type="entry name" value="CH_dom"/>
</dbReference>
<dbReference type="EnsemblMetazoa" id="CJA03913.1">
    <property type="protein sequence ID" value="CJA03913.1"/>
    <property type="gene ID" value="WBGene00123117"/>
</dbReference>
<feature type="compositionally biased region" description="Acidic residues" evidence="1">
    <location>
        <begin position="304"/>
        <end position="318"/>
    </location>
</feature>
<feature type="region of interest" description="Disordered" evidence="1">
    <location>
        <begin position="304"/>
        <end position="332"/>
    </location>
</feature>